<keyword evidence="1" id="KW-0812">Transmembrane</keyword>
<dbReference type="GO" id="GO:0016772">
    <property type="term" value="F:transferase activity, transferring phosphorus-containing groups"/>
    <property type="evidence" value="ECO:0007669"/>
    <property type="project" value="InterPro"/>
</dbReference>
<sequence length="325" mass="38076">MQTLNEKIKKYYVIILGLFVCFFFLVIEFILFLNHGFYHVIHEIYIRILSISLILAFSLFTQYSSIKRSKLSQKLRMSEMKYRDAYNRSNLYKDIFNHDINNILQNILSSIELSKLYSYDENKKKDFVEATSIITEQIFRAKKLVSNVQKLSEVEDTRKSLSSVEGFFILKTTIERIKGIYGYKNLNIEIEALQNEYFVNANGLLIYIFENILFNSIQHNINPIKEIVIKISKDKRNGTEFIKFEFIDNGIGIPDSRKRNIFLREYKKSKIPSGLGLGLLLIKFILEVYKGEIIVEDRVMGDYSKGSDFIILIPELVSNNTNFYC</sequence>
<dbReference type="Gene3D" id="3.30.565.10">
    <property type="entry name" value="Histidine kinase-like ATPase, C-terminal domain"/>
    <property type="match status" value="1"/>
</dbReference>
<proteinExistence type="predicted"/>
<dbReference type="InterPro" id="IPR005467">
    <property type="entry name" value="His_kinase_dom"/>
</dbReference>
<reference evidence="3" key="1">
    <citation type="journal article" date="2015" name="Nature">
        <title>Complex archaea that bridge the gap between prokaryotes and eukaryotes.</title>
        <authorList>
            <person name="Spang A."/>
            <person name="Saw J.H."/>
            <person name="Jorgensen S.L."/>
            <person name="Zaremba-Niedzwiedzka K."/>
            <person name="Martijn J."/>
            <person name="Lind A.E."/>
            <person name="van Eijk R."/>
            <person name="Schleper C."/>
            <person name="Guy L."/>
            <person name="Ettema T.J."/>
        </authorList>
    </citation>
    <scope>NUCLEOTIDE SEQUENCE</scope>
</reference>
<keyword evidence="1" id="KW-0472">Membrane</keyword>
<evidence type="ECO:0000256" key="1">
    <source>
        <dbReference type="SAM" id="Phobius"/>
    </source>
</evidence>
<gene>
    <name evidence="3" type="ORF">LCGC14_0502380</name>
</gene>
<dbReference type="Pfam" id="PF02518">
    <property type="entry name" value="HATPase_c"/>
    <property type="match status" value="1"/>
</dbReference>
<dbReference type="InterPro" id="IPR036890">
    <property type="entry name" value="HATPase_C_sf"/>
</dbReference>
<comment type="caution">
    <text evidence="3">The sequence shown here is derived from an EMBL/GenBank/DDBJ whole genome shotgun (WGS) entry which is preliminary data.</text>
</comment>
<dbReference type="PROSITE" id="PS50109">
    <property type="entry name" value="HIS_KIN"/>
    <property type="match status" value="1"/>
</dbReference>
<name>A0A0F9VC82_9ZZZZ</name>
<evidence type="ECO:0000313" key="3">
    <source>
        <dbReference type="EMBL" id="KKN63408.1"/>
    </source>
</evidence>
<dbReference type="AlphaFoldDB" id="A0A0F9VC82"/>
<dbReference type="SUPFAM" id="SSF55874">
    <property type="entry name" value="ATPase domain of HSP90 chaperone/DNA topoisomerase II/histidine kinase"/>
    <property type="match status" value="1"/>
</dbReference>
<feature type="transmembrane region" description="Helical" evidence="1">
    <location>
        <begin position="12"/>
        <end position="32"/>
    </location>
</feature>
<evidence type="ECO:0000259" key="2">
    <source>
        <dbReference type="PROSITE" id="PS50109"/>
    </source>
</evidence>
<dbReference type="EMBL" id="LAZR01000591">
    <property type="protein sequence ID" value="KKN63408.1"/>
    <property type="molecule type" value="Genomic_DNA"/>
</dbReference>
<accession>A0A0F9VC82</accession>
<feature type="domain" description="Histidine kinase" evidence="2">
    <location>
        <begin position="95"/>
        <end position="317"/>
    </location>
</feature>
<protein>
    <recommendedName>
        <fullName evidence="2">Histidine kinase domain-containing protein</fullName>
    </recommendedName>
</protein>
<dbReference type="InterPro" id="IPR003594">
    <property type="entry name" value="HATPase_dom"/>
</dbReference>
<feature type="transmembrane region" description="Helical" evidence="1">
    <location>
        <begin position="44"/>
        <end position="66"/>
    </location>
</feature>
<dbReference type="PANTHER" id="PTHR43065:SF42">
    <property type="entry name" value="TWO-COMPONENT SENSOR PPRA"/>
    <property type="match status" value="1"/>
</dbReference>
<dbReference type="CDD" id="cd00075">
    <property type="entry name" value="HATPase"/>
    <property type="match status" value="1"/>
</dbReference>
<organism evidence="3">
    <name type="scientific">marine sediment metagenome</name>
    <dbReference type="NCBI Taxonomy" id="412755"/>
    <lineage>
        <taxon>unclassified sequences</taxon>
        <taxon>metagenomes</taxon>
        <taxon>ecological metagenomes</taxon>
    </lineage>
</organism>
<dbReference type="InterPro" id="IPR004358">
    <property type="entry name" value="Sig_transdc_His_kin-like_C"/>
</dbReference>
<keyword evidence="1" id="KW-1133">Transmembrane helix</keyword>
<dbReference type="PRINTS" id="PR00344">
    <property type="entry name" value="BCTRLSENSOR"/>
</dbReference>
<dbReference type="SMART" id="SM00387">
    <property type="entry name" value="HATPase_c"/>
    <property type="match status" value="1"/>
</dbReference>
<dbReference type="PANTHER" id="PTHR43065">
    <property type="entry name" value="SENSOR HISTIDINE KINASE"/>
    <property type="match status" value="1"/>
</dbReference>